<sequence>MVPDELLRHLDEREQDAHAEADRLRAAIAELSARLEEAEQVVSRLRLTRQTLLEIAGRQDEQDRPGAGGSGEPLPPAYQEILAVLARTEGGLRAKDLCRALDVGDQPRHVEGMRAKLKRLVGRGILTEPEPGLFTTNRNKS</sequence>
<gene>
    <name evidence="3" type="ORF">ACFOWE_14430</name>
</gene>
<accession>A0ABV8I9C2</accession>
<keyword evidence="4" id="KW-1185">Reference proteome</keyword>
<evidence type="ECO:0000256" key="2">
    <source>
        <dbReference type="SAM" id="MobiDB-lite"/>
    </source>
</evidence>
<proteinExistence type="predicted"/>
<dbReference type="RefSeq" id="WP_377287830.1">
    <property type="nucleotide sequence ID" value="NZ_JBHSBM010000017.1"/>
</dbReference>
<comment type="caution">
    <text evidence="3">The sequence shown here is derived from an EMBL/GenBank/DDBJ whole genome shotgun (WGS) entry which is preliminary data.</text>
</comment>
<dbReference type="EMBL" id="JBHSBM010000017">
    <property type="protein sequence ID" value="MFC4059499.1"/>
    <property type="molecule type" value="Genomic_DNA"/>
</dbReference>
<organism evidence="3 4">
    <name type="scientific">Planomonospora corallina</name>
    <dbReference type="NCBI Taxonomy" id="1806052"/>
    <lineage>
        <taxon>Bacteria</taxon>
        <taxon>Bacillati</taxon>
        <taxon>Actinomycetota</taxon>
        <taxon>Actinomycetes</taxon>
        <taxon>Streptosporangiales</taxon>
        <taxon>Streptosporangiaceae</taxon>
        <taxon>Planomonospora</taxon>
    </lineage>
</organism>
<protein>
    <submittedName>
        <fullName evidence="3">Uncharacterized protein</fullName>
    </submittedName>
</protein>
<evidence type="ECO:0000313" key="4">
    <source>
        <dbReference type="Proteomes" id="UP001595850"/>
    </source>
</evidence>
<reference evidence="4" key="1">
    <citation type="journal article" date="2019" name="Int. J. Syst. Evol. Microbiol.">
        <title>The Global Catalogue of Microorganisms (GCM) 10K type strain sequencing project: providing services to taxonomists for standard genome sequencing and annotation.</title>
        <authorList>
            <consortium name="The Broad Institute Genomics Platform"/>
            <consortium name="The Broad Institute Genome Sequencing Center for Infectious Disease"/>
            <person name="Wu L."/>
            <person name="Ma J."/>
        </authorList>
    </citation>
    <scope>NUCLEOTIDE SEQUENCE [LARGE SCALE GENOMIC DNA]</scope>
    <source>
        <strain evidence="4">TBRC 4489</strain>
    </source>
</reference>
<evidence type="ECO:0000313" key="3">
    <source>
        <dbReference type="EMBL" id="MFC4059499.1"/>
    </source>
</evidence>
<evidence type="ECO:0000256" key="1">
    <source>
        <dbReference type="SAM" id="Coils"/>
    </source>
</evidence>
<feature type="region of interest" description="Disordered" evidence="2">
    <location>
        <begin position="55"/>
        <end position="75"/>
    </location>
</feature>
<name>A0ABV8I9C2_9ACTN</name>
<feature type="coiled-coil region" evidence="1">
    <location>
        <begin position="7"/>
        <end position="55"/>
    </location>
</feature>
<dbReference type="Proteomes" id="UP001595850">
    <property type="component" value="Unassembled WGS sequence"/>
</dbReference>
<keyword evidence="1" id="KW-0175">Coiled coil</keyword>